<dbReference type="SUPFAM" id="SSF48726">
    <property type="entry name" value="Immunoglobulin"/>
    <property type="match status" value="1"/>
</dbReference>
<dbReference type="AlphaFoldDB" id="A0A6J2WFT6"/>
<dbReference type="GeneID" id="115824762"/>
<evidence type="ECO:0000313" key="9">
    <source>
        <dbReference type="Proteomes" id="UP000504632"/>
    </source>
</evidence>
<evidence type="ECO:0000256" key="5">
    <source>
        <dbReference type="ARBA" id="ARBA00023180"/>
    </source>
</evidence>
<dbReference type="SMART" id="SM00409">
    <property type="entry name" value="IG"/>
    <property type="match status" value="1"/>
</dbReference>
<dbReference type="GO" id="GO:0009897">
    <property type="term" value="C:external side of plasma membrane"/>
    <property type="evidence" value="ECO:0007669"/>
    <property type="project" value="TreeGrafter"/>
</dbReference>
<keyword evidence="3 7" id="KW-0472">Membrane</keyword>
<dbReference type="PROSITE" id="PS50835">
    <property type="entry name" value="IG_LIKE"/>
    <property type="match status" value="1"/>
</dbReference>
<dbReference type="PANTHER" id="PTHR24100:SF145">
    <property type="entry name" value="CD276 ANTIGEN"/>
    <property type="match status" value="1"/>
</dbReference>
<dbReference type="InterPro" id="IPR007110">
    <property type="entry name" value="Ig-like_dom"/>
</dbReference>
<comment type="subcellular location">
    <subcellularLocation>
        <location evidence="1">Membrane</location>
    </subcellularLocation>
</comment>
<dbReference type="RefSeq" id="XP_030644375.1">
    <property type="nucleotide sequence ID" value="XM_030788515.1"/>
</dbReference>
<dbReference type="FunFam" id="2.60.40.10:FF:000142">
    <property type="entry name" value="V-set domain-containing T-cell activation inhibitor 1"/>
    <property type="match status" value="1"/>
</dbReference>
<dbReference type="Proteomes" id="UP000504632">
    <property type="component" value="Chromosome 12"/>
</dbReference>
<feature type="domain" description="Ig-like" evidence="8">
    <location>
        <begin position="7"/>
        <end position="122"/>
    </location>
</feature>
<dbReference type="InterPro" id="IPR053896">
    <property type="entry name" value="BTN3A2-like_Ig-C"/>
</dbReference>
<keyword evidence="7" id="KW-0812">Transmembrane</keyword>
<dbReference type="PANTHER" id="PTHR24100">
    <property type="entry name" value="BUTYROPHILIN"/>
    <property type="match status" value="1"/>
</dbReference>
<gene>
    <name evidence="10" type="primary">LOC115824762</name>
</gene>
<feature type="transmembrane region" description="Helical" evidence="7">
    <location>
        <begin position="232"/>
        <end position="254"/>
    </location>
</feature>
<evidence type="ECO:0000256" key="2">
    <source>
        <dbReference type="ARBA" id="ARBA00022729"/>
    </source>
</evidence>
<evidence type="ECO:0000256" key="1">
    <source>
        <dbReference type="ARBA" id="ARBA00004370"/>
    </source>
</evidence>
<organism evidence="9 10">
    <name type="scientific">Chanos chanos</name>
    <name type="common">Milkfish</name>
    <name type="synonym">Mugil chanos</name>
    <dbReference type="NCBI Taxonomy" id="29144"/>
    <lineage>
        <taxon>Eukaryota</taxon>
        <taxon>Metazoa</taxon>
        <taxon>Chordata</taxon>
        <taxon>Craniata</taxon>
        <taxon>Vertebrata</taxon>
        <taxon>Euteleostomi</taxon>
        <taxon>Actinopterygii</taxon>
        <taxon>Neopterygii</taxon>
        <taxon>Teleostei</taxon>
        <taxon>Ostariophysi</taxon>
        <taxon>Gonorynchiformes</taxon>
        <taxon>Chanidae</taxon>
        <taxon>Chanos</taxon>
    </lineage>
</organism>
<evidence type="ECO:0000256" key="6">
    <source>
        <dbReference type="ARBA" id="ARBA00023319"/>
    </source>
</evidence>
<evidence type="ECO:0000256" key="7">
    <source>
        <dbReference type="SAM" id="Phobius"/>
    </source>
</evidence>
<dbReference type="GO" id="GO:0005102">
    <property type="term" value="F:signaling receptor binding"/>
    <property type="evidence" value="ECO:0007669"/>
    <property type="project" value="TreeGrafter"/>
</dbReference>
<dbReference type="Pfam" id="PF07686">
    <property type="entry name" value="V-set"/>
    <property type="match status" value="1"/>
</dbReference>
<dbReference type="GO" id="GO:0050863">
    <property type="term" value="P:regulation of T cell activation"/>
    <property type="evidence" value="ECO:0007669"/>
    <property type="project" value="UniProtKB-ARBA"/>
</dbReference>
<reference evidence="10" key="1">
    <citation type="submission" date="2025-08" db="UniProtKB">
        <authorList>
            <consortium name="RefSeq"/>
        </authorList>
    </citation>
    <scope>IDENTIFICATION</scope>
</reference>
<dbReference type="Pfam" id="PF22705">
    <property type="entry name" value="C2-set_3"/>
    <property type="match status" value="1"/>
</dbReference>
<keyword evidence="7" id="KW-1133">Transmembrane helix</keyword>
<keyword evidence="6" id="KW-0393">Immunoglobulin domain</keyword>
<keyword evidence="5" id="KW-0325">Glycoprotein</keyword>
<dbReference type="GO" id="GO:1903037">
    <property type="term" value="P:regulation of leukocyte cell-cell adhesion"/>
    <property type="evidence" value="ECO:0007669"/>
    <property type="project" value="UniProtKB-ARBA"/>
</dbReference>
<accession>A0A6J2WFT6</accession>
<dbReference type="GO" id="GO:0001817">
    <property type="term" value="P:regulation of cytokine production"/>
    <property type="evidence" value="ECO:0007669"/>
    <property type="project" value="TreeGrafter"/>
</dbReference>
<evidence type="ECO:0000256" key="4">
    <source>
        <dbReference type="ARBA" id="ARBA00023157"/>
    </source>
</evidence>
<sequence length="259" mass="28894">MACVTVAAFEVKTPQRQVTAVRGRPALLQCLFTPGSDSSLNDLVITWQRADSSRVLHSFYYGVDQLGQQSSHYHNRTRMNSSELLTGNASLLLFDVGPSDEGQHMCTVSNSKGTDKAVVQLNYGAFYTEPRLTIAIDSANLIIQYESEGYPEPDIEWKDLSGQNLTHKSQILQDNQDQGLLKLNTLLTADPSQGVNFTFTLRNPLLHQVLERIVTLHHVFQKDHGTCPRERLAILSPILLFFLIIFVLLCPAIGKKVAK</sequence>
<dbReference type="InterPro" id="IPR050504">
    <property type="entry name" value="IgSF_BTN/MOG"/>
</dbReference>
<keyword evidence="9" id="KW-1185">Reference proteome</keyword>
<evidence type="ECO:0000256" key="3">
    <source>
        <dbReference type="ARBA" id="ARBA00023136"/>
    </source>
</evidence>
<dbReference type="InterPro" id="IPR036179">
    <property type="entry name" value="Ig-like_dom_sf"/>
</dbReference>
<proteinExistence type="predicted"/>
<dbReference type="GO" id="GO:0050852">
    <property type="term" value="P:T cell receptor signaling pathway"/>
    <property type="evidence" value="ECO:0007669"/>
    <property type="project" value="TreeGrafter"/>
</dbReference>
<dbReference type="OrthoDB" id="10055806at2759"/>
<name>A0A6J2WFT6_CHACN</name>
<protein>
    <submittedName>
        <fullName evidence="10">CD276 antigen-like</fullName>
    </submittedName>
</protein>
<keyword evidence="4" id="KW-1015">Disulfide bond</keyword>
<dbReference type="InterPro" id="IPR013106">
    <property type="entry name" value="Ig_V-set"/>
</dbReference>
<dbReference type="InterPro" id="IPR013783">
    <property type="entry name" value="Ig-like_fold"/>
</dbReference>
<evidence type="ECO:0000313" key="10">
    <source>
        <dbReference type="RefSeq" id="XP_030644375.1"/>
    </source>
</evidence>
<evidence type="ECO:0000259" key="8">
    <source>
        <dbReference type="PROSITE" id="PS50835"/>
    </source>
</evidence>
<dbReference type="InterPro" id="IPR003599">
    <property type="entry name" value="Ig_sub"/>
</dbReference>
<keyword evidence="2" id="KW-0732">Signal</keyword>
<dbReference type="InParanoid" id="A0A6J2WFT6"/>
<dbReference type="Gene3D" id="2.60.40.10">
    <property type="entry name" value="Immunoglobulins"/>
    <property type="match status" value="2"/>
</dbReference>